<keyword evidence="2 5" id="KW-0812">Transmembrane</keyword>
<evidence type="ECO:0000256" key="1">
    <source>
        <dbReference type="ARBA" id="ARBA00004167"/>
    </source>
</evidence>
<dbReference type="OrthoDB" id="7366154at2"/>
<dbReference type="AlphaFoldDB" id="A0A085AA70"/>
<comment type="caution">
    <text evidence="7">The sequence shown here is derived from an EMBL/GenBank/DDBJ whole genome shotgun (WGS) entry which is preliminary data.</text>
</comment>
<evidence type="ECO:0000256" key="5">
    <source>
        <dbReference type="SAM" id="Phobius"/>
    </source>
</evidence>
<dbReference type="eggNOG" id="COG3736">
    <property type="taxonomic scope" value="Bacteria"/>
</dbReference>
<evidence type="ECO:0000313" key="8">
    <source>
        <dbReference type="Proteomes" id="UP000028630"/>
    </source>
</evidence>
<keyword evidence="8" id="KW-1185">Reference proteome</keyword>
<dbReference type="Gene3D" id="3.10.450.230">
    <property type="entry name" value="VirB8 protein"/>
    <property type="match status" value="1"/>
</dbReference>
<organism evidence="7 8">
    <name type="scientific">Trabulsiella guamensis ATCC 49490</name>
    <dbReference type="NCBI Taxonomy" id="1005994"/>
    <lineage>
        <taxon>Bacteria</taxon>
        <taxon>Pseudomonadati</taxon>
        <taxon>Pseudomonadota</taxon>
        <taxon>Gammaproteobacteria</taxon>
        <taxon>Enterobacterales</taxon>
        <taxon>Enterobacteriaceae</taxon>
        <taxon>Trabulsiella</taxon>
    </lineage>
</organism>
<dbReference type="Pfam" id="PF04335">
    <property type="entry name" value="VirB8"/>
    <property type="match status" value="1"/>
</dbReference>
<comment type="subcellular location">
    <subcellularLocation>
        <location evidence="1">Membrane</location>
        <topology evidence="1">Single-pass membrane protein</topology>
    </subcellularLocation>
</comment>
<dbReference type="GO" id="GO:0016020">
    <property type="term" value="C:membrane"/>
    <property type="evidence" value="ECO:0007669"/>
    <property type="project" value="UniProtKB-SubCell"/>
</dbReference>
<dbReference type="InterPro" id="IPR007430">
    <property type="entry name" value="VirB8"/>
</dbReference>
<dbReference type="InterPro" id="IPR032710">
    <property type="entry name" value="NTF2-like_dom_sf"/>
</dbReference>
<name>A0A085AA70_9ENTR</name>
<evidence type="ECO:0000259" key="6">
    <source>
        <dbReference type="Pfam" id="PF04335"/>
    </source>
</evidence>
<evidence type="ECO:0000256" key="3">
    <source>
        <dbReference type="ARBA" id="ARBA00022989"/>
    </source>
</evidence>
<dbReference type="CDD" id="cd16424">
    <property type="entry name" value="VirB8"/>
    <property type="match status" value="1"/>
</dbReference>
<dbReference type="Proteomes" id="UP000028630">
    <property type="component" value="Unassembled WGS sequence"/>
</dbReference>
<dbReference type="SUPFAM" id="SSF54427">
    <property type="entry name" value="NTF2-like"/>
    <property type="match status" value="1"/>
</dbReference>
<dbReference type="RefSeq" id="WP_038156409.1">
    <property type="nucleotide sequence ID" value="NZ_JMTB01000069.1"/>
</dbReference>
<feature type="transmembrane region" description="Helical" evidence="5">
    <location>
        <begin position="27"/>
        <end position="50"/>
    </location>
</feature>
<gene>
    <name evidence="7" type="ORF">GTGU_02101</name>
</gene>
<evidence type="ECO:0000256" key="4">
    <source>
        <dbReference type="ARBA" id="ARBA00023136"/>
    </source>
</evidence>
<dbReference type="EMBL" id="JMTB01000069">
    <property type="protein sequence ID" value="KFC07115.1"/>
    <property type="molecule type" value="Genomic_DNA"/>
</dbReference>
<keyword evidence="4 5" id="KW-0472">Membrane</keyword>
<accession>A0A085AA70</accession>
<protein>
    <submittedName>
        <fullName evidence="7">VirB8 family inner membrane type IV secretion channel protein</fullName>
    </submittedName>
</protein>
<feature type="domain" description="Bacterial virulence protein VirB8" evidence="6">
    <location>
        <begin position="10"/>
        <end position="222"/>
    </location>
</feature>
<proteinExistence type="predicted"/>
<sequence length="227" mass="25660">MSEQSLINDALSFEQYMNDRDKRAAKAGFITGAAGLLTAILALVAVILMLPLKQTVVELYTVDNHTGRVEHVTRASKTALTAEAAYQKAMVANYVRLRERYIYPALQDDYETVQIYNSPQVNGDYLALYAGPAAPDKVWQDGAHSIRIEILSSMLTDGTDPDKVATLRYKKIIRRLADNHIRTEFWNARLTFHSAPEKEMSDAEREINWSGFTVTSWQADREIRGEM</sequence>
<reference evidence="8" key="1">
    <citation type="submission" date="2014-05" db="EMBL/GenBank/DDBJ databases">
        <title>ATOL: Assembling a taxonomically balanced genome-scale reconstruction of the evolutionary history of the Enterobacteriaceae.</title>
        <authorList>
            <person name="Plunkett G. III"/>
            <person name="Neeno-Eckwall E.C."/>
            <person name="Glasner J.D."/>
            <person name="Perna N.T."/>
        </authorList>
    </citation>
    <scope>NUCLEOTIDE SEQUENCE [LARGE SCALE GENOMIC DNA]</scope>
    <source>
        <strain evidence="8">ATCC 49490</strain>
    </source>
</reference>
<evidence type="ECO:0000256" key="2">
    <source>
        <dbReference type="ARBA" id="ARBA00022692"/>
    </source>
</evidence>
<keyword evidence="3 5" id="KW-1133">Transmembrane helix</keyword>
<evidence type="ECO:0000313" key="7">
    <source>
        <dbReference type="EMBL" id="KFC07115.1"/>
    </source>
</evidence>